<dbReference type="AlphaFoldDB" id="A0A0F9T8A4"/>
<organism evidence="1">
    <name type="scientific">marine sediment metagenome</name>
    <dbReference type="NCBI Taxonomy" id="412755"/>
    <lineage>
        <taxon>unclassified sequences</taxon>
        <taxon>metagenomes</taxon>
        <taxon>ecological metagenomes</taxon>
    </lineage>
</organism>
<evidence type="ECO:0000313" key="1">
    <source>
        <dbReference type="EMBL" id="KKN77435.1"/>
    </source>
</evidence>
<comment type="caution">
    <text evidence="1">The sequence shown here is derived from an EMBL/GenBank/DDBJ whole genome shotgun (WGS) entry which is preliminary data.</text>
</comment>
<name>A0A0F9T8A4_9ZZZZ</name>
<protein>
    <submittedName>
        <fullName evidence="1">Uncharacterized protein</fullName>
    </submittedName>
</protein>
<accession>A0A0F9T8A4</accession>
<reference evidence="1" key="1">
    <citation type="journal article" date="2015" name="Nature">
        <title>Complex archaea that bridge the gap between prokaryotes and eukaryotes.</title>
        <authorList>
            <person name="Spang A."/>
            <person name="Saw J.H."/>
            <person name="Jorgensen S.L."/>
            <person name="Zaremba-Niedzwiedzka K."/>
            <person name="Martijn J."/>
            <person name="Lind A.E."/>
            <person name="van Eijk R."/>
            <person name="Schleper C."/>
            <person name="Guy L."/>
            <person name="Ettema T.J."/>
        </authorList>
    </citation>
    <scope>NUCLEOTIDE SEQUENCE</scope>
</reference>
<sequence>MSEKKWFKNVWAGVIPIQYKSVRLTSAEILAMYTTPKALLDAPGAGKVIEFLSAVFFLDHGGTDYAAGGAAVIQTVTGNTAVSDAIAAGTLVNASADVYVVAQALSAEVALDVNEGLELTNASAVHTTGNGILIVDIAYRIHDFN</sequence>
<dbReference type="EMBL" id="LAZR01000278">
    <property type="protein sequence ID" value="KKN77435.1"/>
    <property type="molecule type" value="Genomic_DNA"/>
</dbReference>
<proteinExistence type="predicted"/>
<gene>
    <name evidence="1" type="ORF">LCGC14_0359940</name>
</gene>